<keyword evidence="1" id="KW-0175">Coiled coil</keyword>
<dbReference type="RefSeq" id="WP_319837304.1">
    <property type="nucleotide sequence ID" value="NZ_CP137624.1"/>
</dbReference>
<keyword evidence="2" id="KW-1133">Transmembrane helix</keyword>
<feature type="transmembrane region" description="Helical" evidence="2">
    <location>
        <begin position="181"/>
        <end position="214"/>
    </location>
</feature>
<dbReference type="EMBL" id="CP137624">
    <property type="protein sequence ID" value="WPK12598.1"/>
    <property type="molecule type" value="Genomic_DNA"/>
</dbReference>
<gene>
    <name evidence="3" type="ORF">R6U77_02560</name>
</gene>
<evidence type="ECO:0000313" key="3">
    <source>
        <dbReference type="EMBL" id="WPK12598.1"/>
    </source>
</evidence>
<sequence>MKSFGQEVPNSLAKLLEGTDVSLKQFQAWGQAVAKGGEDGASAMGEVSSWLQTIEDDSLKNSLAMEIFGTETGLQVNDMISVFQGLANAQDQTAENMQGVTDTINGVNADPLMRIADAGKQIKDSLQPVFEVIADFVGKIAEWVSNNASLVAAITAIAMTISILVGAFATLMPAIAGLVTAWPALAAAVGAILSPVGLVIAAIAGIGIALVAAYQNSETFRENVQNVFNQIKEVAVIVFEAVASFIGEKIALIKQFWDENGTQIMQAVENVFNTIKGVIDFVMPAIQFVIETVWTAIQNVINGALDIIMGAVKIFSGLFTGDFSAMWEGIKQLFSGAIELIIGWTTLTFFGGIKKIFTELAQAGISLLKGMWDNIASFFSTMGTTVSTTVSNFSLSIVNFFKGLGTNVINTVKNLWNNVVTSFSSLSTSVKETISTMASSVWQFVKDLSTNFFNTISTMKTNVINKMTEIKDGMLERITVLPEKFIEIGKNIIEGLIRGISNMAVNAIESITGVVDGVINKAKSLLGIKSPSRVFAAIGADTVRGMEIGMSERQQQLNQVMTDLTKGLEQVSIDFRKNEKKIAQDANTEIEAIEQKAADDIEKIRQTAASKKRALTVDEANAIVQIKEQSEQKVNAIEAKALQDRALLHADSDKERLEAIKQFISEKKVLDQLNLLQEAEVWRKSANLFKDGTKEKIEAQKAYQSTVQAIAEAADDELLMLDAFGENAGKGLLKSLSDTAPAIAQKAAEIAQSIKQALDLGSTSLYSKGFEVELNERLVGGIKHSSLKLQDTMNTVYGSLASSTQKSKANHIAQTQIIQRGANIDLASLVEAITQLAGRPVQTIVAMDGKEVANAVSTHQYSNANLSALTKGVVL</sequence>
<evidence type="ECO:0000256" key="2">
    <source>
        <dbReference type="SAM" id="Phobius"/>
    </source>
</evidence>
<evidence type="ECO:0000256" key="1">
    <source>
        <dbReference type="SAM" id="Coils"/>
    </source>
</evidence>
<protein>
    <recommendedName>
        <fullName evidence="5">Phage tail tape measure protein</fullName>
    </recommendedName>
</protein>
<dbReference type="PANTHER" id="PTHR37813">
    <property type="entry name" value="FELS-2 PROPHAGE PROTEIN"/>
    <property type="match status" value="1"/>
</dbReference>
<reference evidence="3 4" key="1">
    <citation type="submission" date="2023-09" db="EMBL/GenBank/DDBJ databases">
        <authorList>
            <person name="Page C.A."/>
            <person name="Perez-Diaz I.M."/>
        </authorList>
    </citation>
    <scope>NUCLEOTIDE SEQUENCE [LARGE SCALE GENOMIC DNA]</scope>
    <source>
        <strain evidence="3 4">Ll15</strain>
    </source>
</reference>
<keyword evidence="2" id="KW-0472">Membrane</keyword>
<feature type="transmembrane region" description="Helical" evidence="2">
    <location>
        <begin position="333"/>
        <end position="353"/>
    </location>
</feature>
<accession>A0ABZ0RWH9</accession>
<dbReference type="Proteomes" id="UP001322664">
    <property type="component" value="Chromosome"/>
</dbReference>
<name>A0ABZ0RWH9_9BACI</name>
<dbReference type="PANTHER" id="PTHR37813:SF1">
    <property type="entry name" value="FELS-2 PROPHAGE PROTEIN"/>
    <property type="match status" value="1"/>
</dbReference>
<feature type="coiled-coil region" evidence="1">
    <location>
        <begin position="576"/>
        <end position="603"/>
    </location>
</feature>
<keyword evidence="4" id="KW-1185">Reference proteome</keyword>
<evidence type="ECO:0000313" key="4">
    <source>
        <dbReference type="Proteomes" id="UP001322664"/>
    </source>
</evidence>
<organism evidence="3 4">
    <name type="scientific">Lysinibacillus louembei</name>
    <dbReference type="NCBI Taxonomy" id="1470088"/>
    <lineage>
        <taxon>Bacteria</taxon>
        <taxon>Bacillati</taxon>
        <taxon>Bacillota</taxon>
        <taxon>Bacilli</taxon>
        <taxon>Bacillales</taxon>
        <taxon>Bacillaceae</taxon>
        <taxon>Lysinibacillus</taxon>
    </lineage>
</organism>
<dbReference type="InterPro" id="IPR016024">
    <property type="entry name" value="ARM-type_fold"/>
</dbReference>
<proteinExistence type="predicted"/>
<dbReference type="SUPFAM" id="SSF48371">
    <property type="entry name" value="ARM repeat"/>
    <property type="match status" value="1"/>
</dbReference>
<evidence type="ECO:0008006" key="5">
    <source>
        <dbReference type="Google" id="ProtNLM"/>
    </source>
</evidence>
<keyword evidence="2" id="KW-0812">Transmembrane</keyword>
<feature type="transmembrane region" description="Helical" evidence="2">
    <location>
        <begin position="150"/>
        <end position="175"/>
    </location>
</feature>